<evidence type="ECO:0000313" key="2">
    <source>
        <dbReference type="EMBL" id="CAH0380201.1"/>
    </source>
</evidence>
<feature type="region of interest" description="Disordered" evidence="1">
    <location>
        <begin position="55"/>
        <end position="83"/>
    </location>
</feature>
<evidence type="ECO:0000313" key="3">
    <source>
        <dbReference type="Proteomes" id="UP000789595"/>
    </source>
</evidence>
<dbReference type="EMBL" id="CAKKNE010000006">
    <property type="protein sequence ID" value="CAH0380201.1"/>
    <property type="molecule type" value="Genomic_DNA"/>
</dbReference>
<feature type="compositionally biased region" description="Low complexity" evidence="1">
    <location>
        <begin position="181"/>
        <end position="204"/>
    </location>
</feature>
<feature type="non-terminal residue" evidence="2">
    <location>
        <position position="1"/>
    </location>
</feature>
<gene>
    <name evidence="2" type="ORF">PECAL_6P18440</name>
</gene>
<dbReference type="Proteomes" id="UP000789595">
    <property type="component" value="Unassembled WGS sequence"/>
</dbReference>
<sequence length="278" mass="29522">APPRRQHSSSIDTSRMIQALQAAMRPFADAASGPTDDFADTLEASKAAIAQALRDAKNGSAGAAQPAAAPAGAEPMQLDGGNDAELRARLAATTQRATEAERRAAELEKRLAAERKAREAAERKTRDADACTVAERKRADDLEEELRIADRGNLALQSKFAEERKARRAAEKALREVQRRPASTSLLAQSSARALAAAPQRAVPRPAPLRRSPSRERTPPPPPRAGPAELGGKRKPPNSANPPTPDPGQPPATVEFDFTETFDGGGPAGEAERRGSDQ</sequence>
<feature type="compositionally biased region" description="Low complexity" evidence="1">
    <location>
        <begin position="61"/>
        <end position="73"/>
    </location>
</feature>
<feature type="region of interest" description="Disordered" evidence="1">
    <location>
        <begin position="113"/>
        <end position="278"/>
    </location>
</feature>
<accession>A0A8J2T3H4</accession>
<organism evidence="2 3">
    <name type="scientific">Pelagomonas calceolata</name>
    <dbReference type="NCBI Taxonomy" id="35677"/>
    <lineage>
        <taxon>Eukaryota</taxon>
        <taxon>Sar</taxon>
        <taxon>Stramenopiles</taxon>
        <taxon>Ochrophyta</taxon>
        <taxon>Pelagophyceae</taxon>
        <taxon>Pelagomonadales</taxon>
        <taxon>Pelagomonadaceae</taxon>
        <taxon>Pelagomonas</taxon>
    </lineage>
</organism>
<feature type="compositionally biased region" description="Basic and acidic residues" evidence="1">
    <location>
        <begin position="160"/>
        <end position="179"/>
    </location>
</feature>
<feature type="non-terminal residue" evidence="2">
    <location>
        <position position="278"/>
    </location>
</feature>
<feature type="compositionally biased region" description="Pro residues" evidence="1">
    <location>
        <begin position="239"/>
        <end position="250"/>
    </location>
</feature>
<reference evidence="2" key="1">
    <citation type="submission" date="2021-11" db="EMBL/GenBank/DDBJ databases">
        <authorList>
            <consortium name="Genoscope - CEA"/>
            <person name="William W."/>
        </authorList>
    </citation>
    <scope>NUCLEOTIDE SEQUENCE</scope>
</reference>
<keyword evidence="3" id="KW-1185">Reference proteome</keyword>
<protein>
    <submittedName>
        <fullName evidence="2">Uncharacterized protein</fullName>
    </submittedName>
</protein>
<evidence type="ECO:0000256" key="1">
    <source>
        <dbReference type="SAM" id="MobiDB-lite"/>
    </source>
</evidence>
<proteinExistence type="predicted"/>
<comment type="caution">
    <text evidence="2">The sequence shown here is derived from an EMBL/GenBank/DDBJ whole genome shotgun (WGS) entry which is preliminary data.</text>
</comment>
<name>A0A8J2T3H4_9STRA</name>
<feature type="compositionally biased region" description="Basic and acidic residues" evidence="1">
    <location>
        <begin position="113"/>
        <end position="150"/>
    </location>
</feature>
<dbReference type="AlphaFoldDB" id="A0A8J2T3H4"/>